<gene>
    <name evidence="2" type="ORF">N7494_000521</name>
</gene>
<feature type="region of interest" description="Disordered" evidence="1">
    <location>
        <begin position="70"/>
        <end position="118"/>
    </location>
</feature>
<feature type="compositionally biased region" description="Basic and acidic residues" evidence="1">
    <location>
        <begin position="93"/>
        <end position="108"/>
    </location>
</feature>
<keyword evidence="3" id="KW-1185">Reference proteome</keyword>
<evidence type="ECO:0000313" key="2">
    <source>
        <dbReference type="EMBL" id="KAJ5556606.1"/>
    </source>
</evidence>
<sequence length="118" mass="13576">MAPRTRSSKHQEDRNDPERVNLLGDPCASPKGKASLRHGRDAPGVSRRIKVRDAAKMTIQMRIRSQARGQQFSLLVGQPDIDRNGPTKKARPRKETPMPEALRLDWMRRLRPKPHRRV</sequence>
<reference evidence="2 3" key="1">
    <citation type="journal article" date="2023" name="IMA Fungus">
        <title>Comparative genomic study of the Penicillium genus elucidates a diverse pangenome and 15 lateral gene transfer events.</title>
        <authorList>
            <person name="Petersen C."/>
            <person name="Sorensen T."/>
            <person name="Nielsen M.R."/>
            <person name="Sondergaard T.E."/>
            <person name="Sorensen J.L."/>
            <person name="Fitzpatrick D.A."/>
            <person name="Frisvad J.C."/>
            <person name="Nielsen K.L."/>
        </authorList>
    </citation>
    <scope>NUCLEOTIDE SEQUENCE [LARGE SCALE GENOMIC DNA]</scope>
    <source>
        <strain evidence="2 3">IBT 35679</strain>
    </source>
</reference>
<evidence type="ECO:0000313" key="3">
    <source>
        <dbReference type="Proteomes" id="UP001220324"/>
    </source>
</evidence>
<dbReference type="EMBL" id="JAQIZZ010000001">
    <property type="protein sequence ID" value="KAJ5556606.1"/>
    <property type="molecule type" value="Genomic_DNA"/>
</dbReference>
<name>A0AAD6GJX1_9EURO</name>
<feature type="compositionally biased region" description="Basic and acidic residues" evidence="1">
    <location>
        <begin position="9"/>
        <end position="19"/>
    </location>
</feature>
<protein>
    <submittedName>
        <fullName evidence="2">Uncharacterized protein</fullName>
    </submittedName>
</protein>
<dbReference type="AlphaFoldDB" id="A0AAD6GJX1"/>
<comment type="caution">
    <text evidence="2">The sequence shown here is derived from an EMBL/GenBank/DDBJ whole genome shotgun (WGS) entry which is preliminary data.</text>
</comment>
<proteinExistence type="predicted"/>
<evidence type="ECO:0000256" key="1">
    <source>
        <dbReference type="SAM" id="MobiDB-lite"/>
    </source>
</evidence>
<accession>A0AAD6GJX1</accession>
<organism evidence="2 3">
    <name type="scientific">Penicillium frequentans</name>
    <dbReference type="NCBI Taxonomy" id="3151616"/>
    <lineage>
        <taxon>Eukaryota</taxon>
        <taxon>Fungi</taxon>
        <taxon>Dikarya</taxon>
        <taxon>Ascomycota</taxon>
        <taxon>Pezizomycotina</taxon>
        <taxon>Eurotiomycetes</taxon>
        <taxon>Eurotiomycetidae</taxon>
        <taxon>Eurotiales</taxon>
        <taxon>Aspergillaceae</taxon>
        <taxon>Penicillium</taxon>
    </lineage>
</organism>
<feature type="region of interest" description="Disordered" evidence="1">
    <location>
        <begin position="1"/>
        <end position="43"/>
    </location>
</feature>
<feature type="compositionally biased region" description="Basic residues" evidence="1">
    <location>
        <begin position="109"/>
        <end position="118"/>
    </location>
</feature>
<dbReference type="Proteomes" id="UP001220324">
    <property type="component" value="Unassembled WGS sequence"/>
</dbReference>